<evidence type="ECO:0000313" key="3">
    <source>
        <dbReference type="EMBL" id="KAF9578747.1"/>
    </source>
</evidence>
<dbReference type="GO" id="GO:0005615">
    <property type="term" value="C:extracellular space"/>
    <property type="evidence" value="ECO:0007669"/>
    <property type="project" value="TreeGrafter"/>
</dbReference>
<comment type="caution">
    <text evidence="3">The sequence shown here is derived from an EMBL/GenBank/DDBJ whole genome shotgun (WGS) entry which is preliminary data.</text>
</comment>
<feature type="non-terminal residue" evidence="3">
    <location>
        <position position="1"/>
    </location>
</feature>
<keyword evidence="4" id="KW-1185">Reference proteome</keyword>
<keyword evidence="2" id="KW-0325">Glycoprotein</keyword>
<evidence type="ECO:0000256" key="1">
    <source>
        <dbReference type="ARBA" id="ARBA00022801"/>
    </source>
</evidence>
<dbReference type="AlphaFoldDB" id="A0A9P6FNZ3"/>
<gene>
    <name evidence="3" type="ORF">BGW38_005304</name>
</gene>
<evidence type="ECO:0000313" key="4">
    <source>
        <dbReference type="Proteomes" id="UP000780801"/>
    </source>
</evidence>
<dbReference type="GO" id="GO:0008081">
    <property type="term" value="F:phosphoric diester hydrolase activity"/>
    <property type="evidence" value="ECO:0007669"/>
    <property type="project" value="TreeGrafter"/>
</dbReference>
<name>A0A9P6FNZ3_9FUNG</name>
<dbReference type="Proteomes" id="UP000780801">
    <property type="component" value="Unassembled WGS sequence"/>
</dbReference>
<organism evidence="3 4">
    <name type="scientific">Lunasporangiospora selenospora</name>
    <dbReference type="NCBI Taxonomy" id="979761"/>
    <lineage>
        <taxon>Eukaryota</taxon>
        <taxon>Fungi</taxon>
        <taxon>Fungi incertae sedis</taxon>
        <taxon>Mucoromycota</taxon>
        <taxon>Mortierellomycotina</taxon>
        <taxon>Mortierellomycetes</taxon>
        <taxon>Mortierellales</taxon>
        <taxon>Mortierellaceae</taxon>
        <taxon>Lunasporangiospora</taxon>
    </lineage>
</organism>
<dbReference type="PANTHER" id="PTHR10340">
    <property type="entry name" value="SPHINGOMYELIN PHOSPHODIESTERASE"/>
    <property type="match status" value="1"/>
</dbReference>
<protein>
    <recommendedName>
        <fullName evidence="5">Sphingomyelin phosphodiesterase</fullName>
    </recommendedName>
</protein>
<evidence type="ECO:0000256" key="2">
    <source>
        <dbReference type="ARBA" id="ARBA00023180"/>
    </source>
</evidence>
<dbReference type="EMBL" id="JAABOA010003363">
    <property type="protein sequence ID" value="KAF9578747.1"/>
    <property type="molecule type" value="Genomic_DNA"/>
</dbReference>
<dbReference type="OrthoDB" id="282973at2759"/>
<proteinExistence type="predicted"/>
<dbReference type="PANTHER" id="PTHR10340:SF34">
    <property type="entry name" value="SPHINGOMYELIN PHOSPHODIESTERASE"/>
    <property type="match status" value="1"/>
</dbReference>
<sequence length="81" mass="9080">TALYYQVVQCYSPHIIAEQLFGHTHYDEFALYYHSNVKNTDSAVLTTLIGPSITPYTDLNPGSWSVFDPETYVADMSKAAT</sequence>
<reference evidence="3" key="1">
    <citation type="journal article" date="2020" name="Fungal Divers.">
        <title>Resolving the Mortierellaceae phylogeny through synthesis of multi-gene phylogenetics and phylogenomics.</title>
        <authorList>
            <person name="Vandepol N."/>
            <person name="Liber J."/>
            <person name="Desiro A."/>
            <person name="Na H."/>
            <person name="Kennedy M."/>
            <person name="Barry K."/>
            <person name="Grigoriev I.V."/>
            <person name="Miller A.N."/>
            <person name="O'Donnell K."/>
            <person name="Stajich J.E."/>
            <person name="Bonito G."/>
        </authorList>
    </citation>
    <scope>NUCLEOTIDE SEQUENCE</scope>
    <source>
        <strain evidence="3">KOD1015</strain>
    </source>
</reference>
<keyword evidence="1" id="KW-0378">Hydrolase</keyword>
<accession>A0A9P6FNZ3</accession>
<evidence type="ECO:0008006" key="5">
    <source>
        <dbReference type="Google" id="ProtNLM"/>
    </source>
</evidence>